<accession>A0ABQ9HAR8</accession>
<keyword evidence="3" id="KW-1185">Reference proteome</keyword>
<reference evidence="2 3" key="1">
    <citation type="submission" date="2023-02" db="EMBL/GenBank/DDBJ databases">
        <title>LHISI_Scaffold_Assembly.</title>
        <authorList>
            <person name="Stuart O.P."/>
            <person name="Cleave R."/>
            <person name="Magrath M.J.L."/>
            <person name="Mikheyev A.S."/>
        </authorList>
    </citation>
    <scope>NUCLEOTIDE SEQUENCE [LARGE SCALE GENOMIC DNA]</scope>
    <source>
        <strain evidence="2">Daus_M_001</strain>
        <tissue evidence="2">Leg muscle</tissue>
    </source>
</reference>
<evidence type="ECO:0000313" key="2">
    <source>
        <dbReference type="EMBL" id="KAJ8881198.1"/>
    </source>
</evidence>
<evidence type="ECO:0000313" key="3">
    <source>
        <dbReference type="Proteomes" id="UP001159363"/>
    </source>
</evidence>
<comment type="caution">
    <text evidence="2">The sequence shown here is derived from an EMBL/GenBank/DDBJ whole genome shotgun (WGS) entry which is preliminary data.</text>
</comment>
<evidence type="ECO:0008006" key="4">
    <source>
        <dbReference type="Google" id="ProtNLM"/>
    </source>
</evidence>
<protein>
    <recommendedName>
        <fullName evidence="4">Transposase Tc1-like domain-containing protein</fullName>
    </recommendedName>
</protein>
<name>A0ABQ9HAR8_9NEOP</name>
<gene>
    <name evidence="2" type="ORF">PR048_017671</name>
</gene>
<dbReference type="InterPro" id="IPR036397">
    <property type="entry name" value="RNaseH_sf"/>
</dbReference>
<evidence type="ECO:0000256" key="1">
    <source>
        <dbReference type="SAM" id="MobiDB-lite"/>
    </source>
</evidence>
<feature type="region of interest" description="Disordered" evidence="1">
    <location>
        <begin position="41"/>
        <end position="63"/>
    </location>
</feature>
<dbReference type="Gene3D" id="3.30.420.10">
    <property type="entry name" value="Ribonuclease H-like superfamily/Ribonuclease H"/>
    <property type="match status" value="1"/>
</dbReference>
<proteinExistence type="predicted"/>
<organism evidence="2 3">
    <name type="scientific">Dryococelus australis</name>
    <dbReference type="NCBI Taxonomy" id="614101"/>
    <lineage>
        <taxon>Eukaryota</taxon>
        <taxon>Metazoa</taxon>
        <taxon>Ecdysozoa</taxon>
        <taxon>Arthropoda</taxon>
        <taxon>Hexapoda</taxon>
        <taxon>Insecta</taxon>
        <taxon>Pterygota</taxon>
        <taxon>Neoptera</taxon>
        <taxon>Polyneoptera</taxon>
        <taxon>Phasmatodea</taxon>
        <taxon>Verophasmatodea</taxon>
        <taxon>Anareolatae</taxon>
        <taxon>Phasmatidae</taxon>
        <taxon>Eurycanthinae</taxon>
        <taxon>Dryococelus</taxon>
    </lineage>
</organism>
<dbReference type="EMBL" id="JARBHB010000006">
    <property type="protein sequence ID" value="KAJ8881198.1"/>
    <property type="molecule type" value="Genomic_DNA"/>
</dbReference>
<sequence>MCVVAIEDIIVCKDGTIPKIKSQVSRNTSVARAAKIRRIRVSSTERSQRLPAQRQRASTSKVAHGNRSVFNYDPNFDYAQQSNMQIGQMNETRSKCFAKQWSDESNGMCYVAGKVVLPEIQEPPQTRKSLFTGTQYPPLPVTHFTIALLTVADFSPADHFRPHSLLFRLFIDCSRTFLRIKAEIQSTEVQECGSHKRLIAAAALLSQDYRTADFQPFLHSHEQHEAREERRKPVTRNNMYKHTLHISSTKRLDYGEDQKGFHRPPSQQAVPKLMAGIYDAELYVSRRRWMSSLDGLDEVCSTCRTDLLCSRHRSPMRQTGSELITSRRAGGLINHSPPRAGLKHHSPVRLARPLGLHCAPPYSQAHERTVLLLPGAVFSTDIPYSSCPIAVCRSMTYGPRRGLVKWVHNATDRLYVHIALPAVMRKGSDLTELQNGMIIGFQAKRCSISETATFVNCSSASMVNEFREWTNDIIENNRRGNCGAPRAIDVRAERKLRRCVKTNRQATVDQLTVQMNQGSSRHVSTATVQRTLLRTGHRMEFARQYGDWTDADWRQVVISDESPFKLHRTNGLQRVRRETSEKRHPASIAGRTQGGGSSVMVWGMFSLHSIGPVIRVEGILDRFGYEYFLCDHVHPYMMIDFPRDDGFIHHDNAPRRIDVSTRGWIEHLWDHLDRRVRHLSPPPCTLQQLRDALQTVETYQNMTESLPVRLTAVCAANKDVFRRLGDKEYSISFIKEEIRTYQSKVMQTHHTPLNIGIDNGEIISNKTISFIGVDRSITS</sequence>
<dbReference type="Proteomes" id="UP001159363">
    <property type="component" value="Chromosome 5"/>
</dbReference>